<name>A0A3N6PIV5_9CYAN</name>
<dbReference type="FunFam" id="3.30.565.10:FF:000006">
    <property type="entry name" value="Sensor histidine kinase WalK"/>
    <property type="match status" value="1"/>
</dbReference>
<dbReference type="InterPro" id="IPR005467">
    <property type="entry name" value="His_kinase_dom"/>
</dbReference>
<dbReference type="SMART" id="SM00387">
    <property type="entry name" value="HATPase_c"/>
    <property type="match status" value="1"/>
</dbReference>
<dbReference type="Gene3D" id="1.10.287.130">
    <property type="match status" value="1"/>
</dbReference>
<feature type="domain" description="Histidine kinase" evidence="8">
    <location>
        <begin position="223"/>
        <end position="444"/>
    </location>
</feature>
<dbReference type="InterPro" id="IPR050351">
    <property type="entry name" value="BphY/WalK/GraS-like"/>
</dbReference>
<keyword evidence="7" id="KW-1133">Transmembrane helix</keyword>
<dbReference type="PROSITE" id="PS50109">
    <property type="entry name" value="HIS_KIN"/>
    <property type="match status" value="1"/>
</dbReference>
<dbReference type="PANTHER" id="PTHR45453">
    <property type="entry name" value="PHOSPHATE REGULON SENSOR PROTEIN PHOR"/>
    <property type="match status" value="1"/>
</dbReference>
<keyword evidence="4" id="KW-0808">Transferase</keyword>
<sequence>MHENKLFQRTRLSLASWYVMVMGIILSICTLGFYEAILHAHRITIDRELKSVAKTIHDSLKVVLKQPSKLTATATRILPDLCLVETSCDLIQSHLTRVPETGNYYLRLLDRSNNLIAIAGLRPKKLQLTQTAASQLQTLTSNGKRYRQISLMLHTQDASEWGYLQVGRSLQDFDEYIKTVTHILLLGLPIGILSIAGASWWLSGKAMRPIYHSYRQIQQFTADAAHELRTPLAAIRATVESTLMLPKLTEVEARETLEIMARQNQRLSQMVADLLVLCRMDSGMEKLPQKQECICLNDLVNDIAEEFAFLAVAAKVKLLSEIRVFQPVEVMGNTEQLYRLVSNLVVNAINYTNPEGEVKIILEVNVNSVFIHVKDTGIGIPEREQKRIFDRFYRVNSDRSRQSGGSGLGLSIAVAIAQLHQGNVTVQSLPDRGSTFTLKLPLVSQI</sequence>
<evidence type="ECO:0000256" key="5">
    <source>
        <dbReference type="ARBA" id="ARBA00022777"/>
    </source>
</evidence>
<dbReference type="PRINTS" id="PR00344">
    <property type="entry name" value="BCTRLSENSOR"/>
</dbReference>
<feature type="transmembrane region" description="Helical" evidence="7">
    <location>
        <begin position="15"/>
        <end position="37"/>
    </location>
</feature>
<dbReference type="EMBL" id="RCBY01000063">
    <property type="protein sequence ID" value="RQH43312.1"/>
    <property type="molecule type" value="Genomic_DNA"/>
</dbReference>
<reference evidence="9 10" key="1">
    <citation type="journal article" date="2018" name="ACS Chem. Biol.">
        <title>Ketoreductase domain dysfunction expands chemodiversity: malyngamide biosynthesis in the cyanobacterium Okeania hirsuta.</title>
        <authorList>
            <person name="Moss N.A."/>
            <person name="Leao T."/>
            <person name="Rankin M."/>
            <person name="McCullough T.M."/>
            <person name="Qu P."/>
            <person name="Korobeynikov A."/>
            <person name="Smith J.L."/>
            <person name="Gerwick L."/>
            <person name="Gerwick W.H."/>
        </authorList>
    </citation>
    <scope>NUCLEOTIDE SEQUENCE [LARGE SCALE GENOMIC DNA]</scope>
    <source>
        <strain evidence="9 10">PAB10Feb10-1</strain>
    </source>
</reference>
<keyword evidence="5 9" id="KW-0418">Kinase</keyword>
<dbReference type="GO" id="GO:0016036">
    <property type="term" value="P:cellular response to phosphate starvation"/>
    <property type="evidence" value="ECO:0007669"/>
    <property type="project" value="TreeGrafter"/>
</dbReference>
<dbReference type="GO" id="GO:0000155">
    <property type="term" value="F:phosphorelay sensor kinase activity"/>
    <property type="evidence" value="ECO:0007669"/>
    <property type="project" value="InterPro"/>
</dbReference>
<dbReference type="GO" id="GO:0005886">
    <property type="term" value="C:plasma membrane"/>
    <property type="evidence" value="ECO:0007669"/>
    <property type="project" value="TreeGrafter"/>
</dbReference>
<dbReference type="SUPFAM" id="SSF55874">
    <property type="entry name" value="ATPase domain of HSP90 chaperone/DNA topoisomerase II/histidine kinase"/>
    <property type="match status" value="1"/>
</dbReference>
<dbReference type="NCBIfam" id="NF041735">
    <property type="entry name" value="hist_kin_RppB"/>
    <property type="match status" value="1"/>
</dbReference>
<dbReference type="InterPro" id="IPR004358">
    <property type="entry name" value="Sig_transdc_His_kin-like_C"/>
</dbReference>
<keyword evidence="7" id="KW-0472">Membrane</keyword>
<dbReference type="InterPro" id="IPR049835">
    <property type="entry name" value="RppB"/>
</dbReference>
<dbReference type="CDD" id="cd00075">
    <property type="entry name" value="HATPase"/>
    <property type="match status" value="1"/>
</dbReference>
<evidence type="ECO:0000259" key="8">
    <source>
        <dbReference type="PROSITE" id="PS50109"/>
    </source>
</evidence>
<protein>
    <recommendedName>
        <fullName evidence="2">histidine kinase</fullName>
        <ecNumber evidence="2">2.7.13.3</ecNumber>
    </recommendedName>
</protein>
<dbReference type="SUPFAM" id="SSF47384">
    <property type="entry name" value="Homodimeric domain of signal transducing histidine kinase"/>
    <property type="match status" value="1"/>
</dbReference>
<dbReference type="InterPro" id="IPR036890">
    <property type="entry name" value="HATPase_C_sf"/>
</dbReference>
<keyword evidence="3" id="KW-0597">Phosphoprotein</keyword>
<dbReference type="SMART" id="SM00388">
    <property type="entry name" value="HisKA"/>
    <property type="match status" value="1"/>
</dbReference>
<evidence type="ECO:0000313" key="9">
    <source>
        <dbReference type="EMBL" id="RQH43312.1"/>
    </source>
</evidence>
<dbReference type="GO" id="GO:0004721">
    <property type="term" value="F:phosphoprotein phosphatase activity"/>
    <property type="evidence" value="ECO:0007669"/>
    <property type="project" value="TreeGrafter"/>
</dbReference>
<gene>
    <name evidence="9" type="ORF">D5R40_13195</name>
</gene>
<dbReference type="AlphaFoldDB" id="A0A3N6PIV5"/>
<proteinExistence type="predicted"/>
<evidence type="ECO:0000313" key="10">
    <source>
        <dbReference type="Proteomes" id="UP000269154"/>
    </source>
</evidence>
<dbReference type="Pfam" id="PF00512">
    <property type="entry name" value="HisKA"/>
    <property type="match status" value="1"/>
</dbReference>
<evidence type="ECO:0000256" key="6">
    <source>
        <dbReference type="ARBA" id="ARBA00023012"/>
    </source>
</evidence>
<evidence type="ECO:0000256" key="4">
    <source>
        <dbReference type="ARBA" id="ARBA00022679"/>
    </source>
</evidence>
<dbReference type="Pfam" id="PF02518">
    <property type="entry name" value="HATPase_c"/>
    <property type="match status" value="1"/>
</dbReference>
<evidence type="ECO:0000256" key="2">
    <source>
        <dbReference type="ARBA" id="ARBA00012438"/>
    </source>
</evidence>
<dbReference type="InterPro" id="IPR036097">
    <property type="entry name" value="HisK_dim/P_sf"/>
</dbReference>
<comment type="caution">
    <text evidence="9">The sequence shown here is derived from an EMBL/GenBank/DDBJ whole genome shotgun (WGS) entry which is preliminary data.</text>
</comment>
<dbReference type="CDD" id="cd00082">
    <property type="entry name" value="HisKA"/>
    <property type="match status" value="1"/>
</dbReference>
<accession>A0A3N6PIV5</accession>
<keyword evidence="6" id="KW-0902">Two-component regulatory system</keyword>
<dbReference type="Proteomes" id="UP000269154">
    <property type="component" value="Unassembled WGS sequence"/>
</dbReference>
<evidence type="ECO:0000256" key="7">
    <source>
        <dbReference type="SAM" id="Phobius"/>
    </source>
</evidence>
<evidence type="ECO:0000256" key="3">
    <source>
        <dbReference type="ARBA" id="ARBA00022553"/>
    </source>
</evidence>
<dbReference type="EC" id="2.7.13.3" evidence="2"/>
<dbReference type="Gene3D" id="3.30.565.10">
    <property type="entry name" value="Histidine kinase-like ATPase, C-terminal domain"/>
    <property type="match status" value="1"/>
</dbReference>
<dbReference type="InterPro" id="IPR003661">
    <property type="entry name" value="HisK_dim/P_dom"/>
</dbReference>
<dbReference type="RefSeq" id="WP_124142723.1">
    <property type="nucleotide sequence ID" value="NZ_CAWOKI010000382.1"/>
</dbReference>
<dbReference type="InterPro" id="IPR003594">
    <property type="entry name" value="HATPase_dom"/>
</dbReference>
<evidence type="ECO:0000256" key="1">
    <source>
        <dbReference type="ARBA" id="ARBA00000085"/>
    </source>
</evidence>
<dbReference type="OrthoDB" id="9813151at2"/>
<keyword evidence="7" id="KW-0812">Transmembrane</keyword>
<organism evidence="9 10">
    <name type="scientific">Okeania hirsuta</name>
    <dbReference type="NCBI Taxonomy" id="1458930"/>
    <lineage>
        <taxon>Bacteria</taxon>
        <taxon>Bacillati</taxon>
        <taxon>Cyanobacteriota</taxon>
        <taxon>Cyanophyceae</taxon>
        <taxon>Oscillatoriophycideae</taxon>
        <taxon>Oscillatoriales</taxon>
        <taxon>Microcoleaceae</taxon>
        <taxon>Okeania</taxon>
    </lineage>
</organism>
<feature type="transmembrane region" description="Helical" evidence="7">
    <location>
        <begin position="183"/>
        <end position="202"/>
    </location>
</feature>
<comment type="catalytic activity">
    <reaction evidence="1">
        <text>ATP + protein L-histidine = ADP + protein N-phospho-L-histidine.</text>
        <dbReference type="EC" id="2.7.13.3"/>
    </reaction>
</comment>
<keyword evidence="10" id="KW-1185">Reference proteome</keyword>
<dbReference type="PANTHER" id="PTHR45453:SF1">
    <property type="entry name" value="PHOSPHATE REGULON SENSOR PROTEIN PHOR"/>
    <property type="match status" value="1"/>
</dbReference>